<organism evidence="1">
    <name type="scientific">marine sediment metagenome</name>
    <dbReference type="NCBI Taxonomy" id="412755"/>
    <lineage>
        <taxon>unclassified sequences</taxon>
        <taxon>metagenomes</taxon>
        <taxon>ecological metagenomes</taxon>
    </lineage>
</organism>
<sequence length="91" mass="10158">RQLTEAERTGNAHLGPVPLRQLTRLLRRILEISEGQYLKPDIVWPLGRHRVRITEIEITRAELTVHVVPADQAPAPAANGRLRAASVRSSP</sequence>
<dbReference type="AlphaFoldDB" id="A0A0F9BYD7"/>
<feature type="non-terminal residue" evidence="1">
    <location>
        <position position="1"/>
    </location>
</feature>
<comment type="caution">
    <text evidence="1">The sequence shown here is derived from an EMBL/GenBank/DDBJ whole genome shotgun (WGS) entry which is preliminary data.</text>
</comment>
<protein>
    <submittedName>
        <fullName evidence="1">Uncharacterized protein</fullName>
    </submittedName>
</protein>
<proteinExistence type="predicted"/>
<gene>
    <name evidence="1" type="ORF">LCGC14_2390150</name>
</gene>
<name>A0A0F9BYD7_9ZZZZ</name>
<accession>A0A0F9BYD7</accession>
<dbReference type="EMBL" id="LAZR01035649">
    <property type="protein sequence ID" value="KKL26950.1"/>
    <property type="molecule type" value="Genomic_DNA"/>
</dbReference>
<reference evidence="1" key="1">
    <citation type="journal article" date="2015" name="Nature">
        <title>Complex archaea that bridge the gap between prokaryotes and eukaryotes.</title>
        <authorList>
            <person name="Spang A."/>
            <person name="Saw J.H."/>
            <person name="Jorgensen S.L."/>
            <person name="Zaremba-Niedzwiedzka K."/>
            <person name="Martijn J."/>
            <person name="Lind A.E."/>
            <person name="van Eijk R."/>
            <person name="Schleper C."/>
            <person name="Guy L."/>
            <person name="Ettema T.J."/>
        </authorList>
    </citation>
    <scope>NUCLEOTIDE SEQUENCE</scope>
</reference>
<evidence type="ECO:0000313" key="1">
    <source>
        <dbReference type="EMBL" id="KKL26950.1"/>
    </source>
</evidence>